<name>A0A3R9Z2E4_9SPHN</name>
<dbReference type="AlphaFoldDB" id="A0A3R9Z2E4"/>
<dbReference type="InterPro" id="IPR036086">
    <property type="entry name" value="ParB/Sulfiredoxin_sf"/>
</dbReference>
<accession>A0A3R9Z2E4</accession>
<sequence>MAIIHPKLSQLRLSPLNQRRVKPSAVEAMADDIEAHGLLQNLVAYEDDGLLWIFAGGRRYRALKILAKRKRIKSSDTFPVELRTKEEAIELSLAENFQREDMHPADSIRAFAALRDTGMDAEEIAARFGQAVSFVYKMLRLSALAPALIDLIAKDQLSLEAARALTLTDDHDQQTKVCKAANGHAHTIRRMLTTEKVDTTSGAFLFVGRDAYEAKGGTITIDLFSQGAEGFADDPELVRELAEEKLDALADEYRTIGWHEVRAALERPYDLYMKASMYPATREPTEAETERLAAIDAEIEAIAAAEGEDNERIDPLTDERDAITEGLRAFNREQVAVGGVALWVAHDGSLGKSFYRAKAEPKPKASHDGPIPLYGNSLFADLTRIKTRIVQEAIAADPALALDIVLDSLAGQLLHGAHSYQMALEVQAKAVATDVPDELMATSDVRSVEDMMATRFAAIPAEGRLEAIRTMTAEDKAALLAGLVAMTVDGTVFAGGSPGQRHHHFEQIARASGVDIASRWTAPIGLFDKMRRAAMIDLLREEVGAPSAENCATIKKKADLAVNVSERLPARWLPAPMRIGVFDRAEREPEDFDADMGEDGGEQEDMTDEELA</sequence>
<evidence type="ECO:0000256" key="2">
    <source>
        <dbReference type="SAM" id="MobiDB-lite"/>
    </source>
</evidence>
<comment type="caution">
    <text evidence="4">The sequence shown here is derived from an EMBL/GenBank/DDBJ whole genome shotgun (WGS) entry which is preliminary data.</text>
</comment>
<dbReference type="SUPFAM" id="SSF109709">
    <property type="entry name" value="KorB DNA-binding domain-like"/>
    <property type="match status" value="1"/>
</dbReference>
<evidence type="ECO:0000313" key="5">
    <source>
        <dbReference type="Proteomes" id="UP000274661"/>
    </source>
</evidence>
<keyword evidence="5" id="KW-1185">Reference proteome</keyword>
<feature type="region of interest" description="Disordered" evidence="2">
    <location>
        <begin position="585"/>
        <end position="612"/>
    </location>
</feature>
<dbReference type="GO" id="GO:0007059">
    <property type="term" value="P:chromosome segregation"/>
    <property type="evidence" value="ECO:0007669"/>
    <property type="project" value="TreeGrafter"/>
</dbReference>
<dbReference type="SMART" id="SM00470">
    <property type="entry name" value="ParB"/>
    <property type="match status" value="1"/>
</dbReference>
<reference evidence="4 5" key="1">
    <citation type="submission" date="2018-12" db="EMBL/GenBank/DDBJ databases">
        <title>Sphingomonas sp. HMF7854 Genome sequencing and assembly.</title>
        <authorList>
            <person name="Cha I."/>
            <person name="Kang H."/>
            <person name="Kim H."/>
            <person name="Kang J."/>
            <person name="Joh K."/>
        </authorList>
    </citation>
    <scope>NUCLEOTIDE SEQUENCE [LARGE SCALE GENOMIC DNA]</scope>
    <source>
        <strain evidence="4 5">HMF7854</strain>
    </source>
</reference>
<dbReference type="PANTHER" id="PTHR33375">
    <property type="entry name" value="CHROMOSOME-PARTITIONING PROTEIN PARB-RELATED"/>
    <property type="match status" value="1"/>
</dbReference>
<dbReference type="GO" id="GO:0005694">
    <property type="term" value="C:chromosome"/>
    <property type="evidence" value="ECO:0007669"/>
    <property type="project" value="TreeGrafter"/>
</dbReference>
<feature type="compositionally biased region" description="Acidic residues" evidence="2">
    <location>
        <begin position="588"/>
        <end position="612"/>
    </location>
</feature>
<dbReference type="FunFam" id="1.10.10.2830:FF:000001">
    <property type="entry name" value="Chromosome partitioning protein ParB"/>
    <property type="match status" value="1"/>
</dbReference>
<dbReference type="InterPro" id="IPR003115">
    <property type="entry name" value="ParB_N"/>
</dbReference>
<dbReference type="RefSeq" id="WP_126720323.1">
    <property type="nucleotide sequence ID" value="NZ_RWJF01000002.1"/>
</dbReference>
<dbReference type="CDD" id="cd16406">
    <property type="entry name" value="ParB_N_like"/>
    <property type="match status" value="1"/>
</dbReference>
<dbReference type="Pfam" id="PF02195">
    <property type="entry name" value="ParB_N"/>
    <property type="match status" value="1"/>
</dbReference>
<dbReference type="InterPro" id="IPR041468">
    <property type="entry name" value="HTH_ParB/Spo0J"/>
</dbReference>
<gene>
    <name evidence="4" type="ORF">HMF7854_15485</name>
</gene>
<comment type="similarity">
    <text evidence="1">Belongs to the ParB family.</text>
</comment>
<protein>
    <submittedName>
        <fullName evidence="4">Chromosome partitioning protein ParB</fullName>
    </submittedName>
</protein>
<dbReference type="EMBL" id="RWJF01000002">
    <property type="protein sequence ID" value="RST26444.1"/>
    <property type="molecule type" value="Genomic_DNA"/>
</dbReference>
<feature type="domain" description="ParB-like N-terminal" evidence="3">
    <location>
        <begin position="4"/>
        <end position="97"/>
    </location>
</feature>
<evidence type="ECO:0000313" key="4">
    <source>
        <dbReference type="EMBL" id="RST26444.1"/>
    </source>
</evidence>
<dbReference type="Gene3D" id="3.90.1530.30">
    <property type="match status" value="1"/>
</dbReference>
<evidence type="ECO:0000259" key="3">
    <source>
        <dbReference type="SMART" id="SM00470"/>
    </source>
</evidence>
<dbReference type="SUPFAM" id="SSF110849">
    <property type="entry name" value="ParB/Sulfiredoxin"/>
    <property type="match status" value="1"/>
</dbReference>
<dbReference type="Proteomes" id="UP000274661">
    <property type="component" value="Unassembled WGS sequence"/>
</dbReference>
<dbReference type="Gene3D" id="1.10.10.2830">
    <property type="match status" value="1"/>
</dbReference>
<organism evidence="4 5">
    <name type="scientific">Sphingomonas ginkgonis</name>
    <dbReference type="NCBI Taxonomy" id="2315330"/>
    <lineage>
        <taxon>Bacteria</taxon>
        <taxon>Pseudomonadati</taxon>
        <taxon>Pseudomonadota</taxon>
        <taxon>Alphaproteobacteria</taxon>
        <taxon>Sphingomonadales</taxon>
        <taxon>Sphingomonadaceae</taxon>
        <taxon>Sphingomonas</taxon>
    </lineage>
</organism>
<dbReference type="PANTHER" id="PTHR33375:SF7">
    <property type="entry name" value="CHROMOSOME 2-PARTITIONING PROTEIN PARB-RELATED"/>
    <property type="match status" value="1"/>
</dbReference>
<evidence type="ECO:0000256" key="1">
    <source>
        <dbReference type="ARBA" id="ARBA00006295"/>
    </source>
</evidence>
<proteinExistence type="inferred from homology"/>
<dbReference type="Pfam" id="PF17762">
    <property type="entry name" value="HTH_ParB"/>
    <property type="match status" value="1"/>
</dbReference>
<dbReference type="InterPro" id="IPR050336">
    <property type="entry name" value="Chromosome_partition/occlusion"/>
</dbReference>
<dbReference type="OrthoDB" id="9813122at2"/>